<reference evidence="1 2" key="1">
    <citation type="submission" date="2012-01" db="EMBL/GenBank/DDBJ databases">
        <title>Complete sequence of Desulfotomaculum gibsoniae DSM 7213.</title>
        <authorList>
            <consortium name="US DOE Joint Genome Institute"/>
            <person name="Lucas S."/>
            <person name="Han J."/>
            <person name="Lapidus A."/>
            <person name="Cheng J.-F."/>
            <person name="Goodwin L."/>
            <person name="Pitluck S."/>
            <person name="Peters L."/>
            <person name="Ovchinnikova G."/>
            <person name="Teshima H."/>
            <person name="Detter J.C."/>
            <person name="Han C."/>
            <person name="Tapia R."/>
            <person name="Land M."/>
            <person name="Hauser L."/>
            <person name="Kyrpides N."/>
            <person name="Ivanova N."/>
            <person name="Pagani I."/>
            <person name="Parshina S."/>
            <person name="Plugge C."/>
            <person name="Muyzer G."/>
            <person name="Kuever J."/>
            <person name="Ivanova A."/>
            <person name="Nazina T."/>
            <person name="Klenk H.-P."/>
            <person name="Brambilla E."/>
            <person name="Spring S."/>
            <person name="Stams A.F."/>
            <person name="Woyke T."/>
        </authorList>
    </citation>
    <scope>NUCLEOTIDE SEQUENCE [LARGE SCALE GENOMIC DNA]</scope>
    <source>
        <strain evidence="1 2">DSM 7213</strain>
    </source>
</reference>
<proteinExistence type="predicted"/>
<dbReference type="KEGG" id="dgi:Desgi_3073"/>
<dbReference type="RefSeq" id="WP_006520681.1">
    <property type="nucleotide sequence ID" value="NC_021184.1"/>
</dbReference>
<organism evidence="1 2">
    <name type="scientific">Desulfoscipio gibsoniae DSM 7213</name>
    <dbReference type="NCBI Taxonomy" id="767817"/>
    <lineage>
        <taxon>Bacteria</taxon>
        <taxon>Bacillati</taxon>
        <taxon>Bacillota</taxon>
        <taxon>Clostridia</taxon>
        <taxon>Eubacteriales</taxon>
        <taxon>Desulfallaceae</taxon>
        <taxon>Desulfoscipio</taxon>
    </lineage>
</organism>
<name>R4KIK0_9FIRM</name>
<evidence type="ECO:0000313" key="2">
    <source>
        <dbReference type="Proteomes" id="UP000013520"/>
    </source>
</evidence>
<accession>R4KIK0</accession>
<dbReference type="AlphaFoldDB" id="R4KIK0"/>
<dbReference type="HOGENOM" id="CLU_3079135_0_0_9"/>
<dbReference type="EMBL" id="CP003273">
    <property type="protein sequence ID" value="AGL02449.1"/>
    <property type="molecule type" value="Genomic_DNA"/>
</dbReference>
<dbReference type="Proteomes" id="UP000013520">
    <property type="component" value="Chromosome"/>
</dbReference>
<keyword evidence="2" id="KW-1185">Reference proteome</keyword>
<protein>
    <submittedName>
        <fullName evidence="1">Uncharacterized protein</fullName>
    </submittedName>
</protein>
<gene>
    <name evidence="1" type="ORF">Desgi_3073</name>
</gene>
<dbReference type="STRING" id="767817.Desgi_3073"/>
<evidence type="ECO:0000313" key="1">
    <source>
        <dbReference type="EMBL" id="AGL02449.1"/>
    </source>
</evidence>
<sequence length="52" mass="5907">MTKINKSNIIGLTKEKKNLFKSLVGSASSPKIDLNKVRDEWKYGKSGFQCKF</sequence>